<evidence type="ECO:0000256" key="1">
    <source>
        <dbReference type="SAM" id="Phobius"/>
    </source>
</evidence>
<dbReference type="EMBL" id="CP018866">
    <property type="protein sequence ID" value="AST92618.1"/>
    <property type="molecule type" value="Genomic_DNA"/>
</dbReference>
<organism evidence="2 3">
    <name type="scientific">Sutcliffiella cohnii</name>
    <dbReference type="NCBI Taxonomy" id="33932"/>
    <lineage>
        <taxon>Bacteria</taxon>
        <taxon>Bacillati</taxon>
        <taxon>Bacillota</taxon>
        <taxon>Bacilli</taxon>
        <taxon>Bacillales</taxon>
        <taxon>Bacillaceae</taxon>
        <taxon>Sutcliffiella</taxon>
    </lineage>
</organism>
<accession>A0A223KTD9</accession>
<keyword evidence="1" id="KW-0812">Transmembrane</keyword>
<dbReference type="Pfam" id="PF06898">
    <property type="entry name" value="YqfD"/>
    <property type="match status" value="1"/>
</dbReference>
<evidence type="ECO:0000313" key="2">
    <source>
        <dbReference type="EMBL" id="AST92618.1"/>
    </source>
</evidence>
<dbReference type="STRING" id="1314751.GCA_001591425_03330"/>
<evidence type="ECO:0000313" key="3">
    <source>
        <dbReference type="Proteomes" id="UP000215224"/>
    </source>
</evidence>
<dbReference type="PIRSF" id="PIRSF029895">
    <property type="entry name" value="SpoIV"/>
    <property type="match status" value="1"/>
</dbReference>
<name>A0A223KTD9_9BACI</name>
<dbReference type="Proteomes" id="UP000215224">
    <property type="component" value="Chromosome"/>
</dbReference>
<feature type="transmembrane region" description="Helical" evidence="1">
    <location>
        <begin position="90"/>
        <end position="110"/>
    </location>
</feature>
<gene>
    <name evidence="2" type="ORF">BC6307_15620</name>
</gene>
<dbReference type="NCBIfam" id="TIGR02876">
    <property type="entry name" value="spore_yqfD"/>
    <property type="match status" value="1"/>
</dbReference>
<dbReference type="KEGG" id="bcoh:BC6307_15620"/>
<keyword evidence="1" id="KW-1133">Transmembrane helix</keyword>
<dbReference type="InterPro" id="IPR010690">
    <property type="entry name" value="YqfD"/>
</dbReference>
<reference evidence="2 3" key="1">
    <citation type="submission" date="2016-12" db="EMBL/GenBank/DDBJ databases">
        <title>The whole genome sequencing and assembly of Bacillus cohnii DSM 6307T strain.</title>
        <authorList>
            <person name="Lee Y.-J."/>
            <person name="Yi H."/>
            <person name="Bahn Y.-S."/>
            <person name="Kim J.F."/>
            <person name="Lee D.-W."/>
        </authorList>
    </citation>
    <scope>NUCLEOTIDE SEQUENCE [LARGE SCALE GENOMIC DNA]</scope>
    <source>
        <strain evidence="2 3">DSM 6307</strain>
    </source>
</reference>
<keyword evidence="1" id="KW-0472">Membrane</keyword>
<sequence>MKNDWIHFFSGTVKIIIEGKGVERFINDCIRANVSIWNIKKLGTENYTCYIRLKDVSNLRRIIKKHDCRFRFLTRKGLPFLVQYSWKNSGIIAGIAAFFITIFLLSNMVWSIQINGANPETEHHIAQELNKLGVKKGKFQFFLLDPESIQRHLTDNIEELTWIGVELNGTSYSFEVVEKTEPGEEEYVSPQNLVAKKKAVITDMFVEKGQPVVSRDDYVKEGQLLVSGLIGREEEQKAIAAKGKVFGEVWYMSTVTVPLKETLHVLTGENEKQHYVKFGKLSLPVWGFFKPEYEEMKEEQSERHLYFWKWKLPISYVQKSQYETELVQTIYSEEEAIEKGLLLGKEELENKLPQDAVIKGEKVLHQSLENGKVKLAIHYQVIENIVKTEPIIQGD</sequence>
<dbReference type="RefSeq" id="WP_066418661.1">
    <property type="nucleotide sequence ID" value="NZ_CP018866.1"/>
</dbReference>
<dbReference type="AlphaFoldDB" id="A0A223KTD9"/>
<protein>
    <submittedName>
        <fullName evidence="2">Sporulation protein YqfD</fullName>
    </submittedName>
</protein>
<proteinExistence type="predicted"/>
<keyword evidence="3" id="KW-1185">Reference proteome</keyword>